<dbReference type="EMBL" id="WCRY01000030">
    <property type="protein sequence ID" value="KAB4474589.1"/>
    <property type="molecule type" value="Genomic_DNA"/>
</dbReference>
<dbReference type="NCBIfam" id="TIGR04057">
    <property type="entry name" value="SusC_RagA_signa"/>
    <property type="match status" value="1"/>
</dbReference>
<dbReference type="Proteomes" id="UP000283616">
    <property type="component" value="Unassembled WGS sequence"/>
</dbReference>
<dbReference type="DNASU" id="1075293"/>
<keyword evidence="7 8" id="KW-0998">Cell outer membrane</keyword>
<evidence type="ECO:0000313" key="20">
    <source>
        <dbReference type="Proteomes" id="UP000283616"/>
    </source>
</evidence>
<evidence type="ECO:0000313" key="14">
    <source>
        <dbReference type="EMBL" id="MCE9240121.1"/>
    </source>
</evidence>
<dbReference type="KEGG" id="btho:Btheta7330_01240"/>
<proteinExistence type="inferred from homology"/>
<reference evidence="14" key="5">
    <citation type="submission" date="2021-07" db="EMBL/GenBank/DDBJ databases">
        <title>Comparative genomics of Bacteroides fragilis group isolates reveals species-dependent resistance mechanisms and validates clinical tools for resistance prediction.</title>
        <authorList>
            <person name="Wallace M.J."/>
            <person name="Jean S."/>
            <person name="Wallace M.A."/>
            <person name="Carey-Ann B.D."/>
            <person name="Dantas G."/>
        </authorList>
    </citation>
    <scope>NUCLEOTIDE SEQUENCE</scope>
    <source>
        <strain evidence="14">BJH_160</strain>
    </source>
</reference>
<evidence type="ECO:0000313" key="16">
    <source>
        <dbReference type="EMBL" id="RHD80416.1"/>
    </source>
</evidence>
<evidence type="ECO:0000313" key="22">
    <source>
        <dbReference type="Proteomes" id="UP000436858"/>
    </source>
</evidence>
<reference evidence="15" key="6">
    <citation type="submission" date="2022-10" db="EMBL/GenBank/DDBJ databases">
        <title>Human gut microbiome strain richness.</title>
        <authorList>
            <person name="Chen-Liaw A."/>
        </authorList>
    </citation>
    <scope>NUCLEOTIDE SEQUENCE</scope>
    <source>
        <strain evidence="15">1001283st1_A3_1001283B150304_161114</strain>
    </source>
</reference>
<dbReference type="PATRIC" id="fig|818.23.peg.1267"/>
<accession>C6IRH1</accession>
<evidence type="ECO:0000256" key="4">
    <source>
        <dbReference type="ARBA" id="ARBA00022692"/>
    </source>
</evidence>
<evidence type="ECO:0000256" key="2">
    <source>
        <dbReference type="ARBA" id="ARBA00022448"/>
    </source>
</evidence>
<dbReference type="EMBL" id="QSJP01000038">
    <property type="protein sequence ID" value="RHD80416.1"/>
    <property type="molecule type" value="Genomic_DNA"/>
</dbReference>
<evidence type="ECO:0000313" key="18">
    <source>
        <dbReference type="EMBL" id="UYU72568.1"/>
    </source>
</evidence>
<dbReference type="InterPro" id="IPR037066">
    <property type="entry name" value="Plug_dom_sf"/>
</dbReference>
<evidence type="ECO:0000259" key="9">
    <source>
        <dbReference type="Pfam" id="PF07715"/>
    </source>
</evidence>
<keyword evidence="6 8" id="KW-0472">Membrane</keyword>
<evidence type="ECO:0000313" key="17">
    <source>
        <dbReference type="EMBL" id="RHL56630.1"/>
    </source>
</evidence>
<name>A0A0P0ES35_BACT4</name>
<dbReference type="GeneID" id="60927762"/>
<organism evidence="13 22">
    <name type="scientific">Bacteroides thetaiotaomicron</name>
    <dbReference type="NCBI Taxonomy" id="818"/>
    <lineage>
        <taxon>Bacteria</taxon>
        <taxon>Pseudomonadati</taxon>
        <taxon>Bacteroidota</taxon>
        <taxon>Bacteroidia</taxon>
        <taxon>Bacteroidales</taxon>
        <taxon>Bacteroidaceae</taxon>
        <taxon>Bacteroides</taxon>
    </lineage>
</organism>
<keyword evidence="5" id="KW-0732">Signal</keyword>
<dbReference type="Proteomes" id="UP000440614">
    <property type="component" value="Unassembled WGS sequence"/>
</dbReference>
<dbReference type="InterPro" id="IPR039426">
    <property type="entry name" value="TonB-dep_rcpt-like"/>
</dbReference>
<dbReference type="InterPro" id="IPR008969">
    <property type="entry name" value="CarboxyPept-like_regulatory"/>
</dbReference>
<reference evidence="20 21" key="2">
    <citation type="submission" date="2018-08" db="EMBL/GenBank/DDBJ databases">
        <title>A genome reference for cultivated species of the human gut microbiota.</title>
        <authorList>
            <person name="Zou Y."/>
            <person name="Xue W."/>
            <person name="Luo G."/>
        </authorList>
    </citation>
    <scope>NUCLEOTIDE SEQUENCE [LARGE SCALE GENOMIC DNA]</scope>
    <source>
        <strain evidence="17 20">AF37-12</strain>
        <strain evidence="16 21">AM30-26</strain>
    </source>
</reference>
<dbReference type="PANTHER" id="PTHR30069:SF29">
    <property type="entry name" value="HEMOGLOBIN AND HEMOGLOBIN-HAPTOGLOBIN-BINDING PROTEIN 1-RELATED"/>
    <property type="match status" value="1"/>
</dbReference>
<dbReference type="NCBIfam" id="TIGR04056">
    <property type="entry name" value="OMP_RagA_SusC"/>
    <property type="match status" value="1"/>
</dbReference>
<evidence type="ECO:0000256" key="1">
    <source>
        <dbReference type="ARBA" id="ARBA00004571"/>
    </source>
</evidence>
<dbReference type="Gene3D" id="2.40.170.20">
    <property type="entry name" value="TonB-dependent receptor, beta-barrel domain"/>
    <property type="match status" value="1"/>
</dbReference>
<evidence type="ECO:0000256" key="6">
    <source>
        <dbReference type="ARBA" id="ARBA00023136"/>
    </source>
</evidence>
<dbReference type="PROSITE" id="PS52016">
    <property type="entry name" value="TONB_DEPENDENT_REC_3"/>
    <property type="match status" value="1"/>
</dbReference>
<dbReference type="Gene3D" id="2.60.40.1120">
    <property type="entry name" value="Carboxypeptidase-like, regulatory domain"/>
    <property type="match status" value="1"/>
</dbReference>
<dbReference type="Proteomes" id="UP000095576">
    <property type="component" value="Unassembled WGS sequence"/>
</dbReference>
<dbReference type="Gene3D" id="2.170.130.10">
    <property type="entry name" value="TonB-dependent receptor, plug domain"/>
    <property type="match status" value="1"/>
</dbReference>
<evidence type="ECO:0000256" key="3">
    <source>
        <dbReference type="ARBA" id="ARBA00022452"/>
    </source>
</evidence>
<dbReference type="InterPro" id="IPR012910">
    <property type="entry name" value="Plug_dom"/>
</dbReference>
<keyword evidence="2 8" id="KW-0813">Transport</keyword>
<evidence type="ECO:0000313" key="15">
    <source>
        <dbReference type="EMBL" id="MDC2237467.1"/>
    </source>
</evidence>
<evidence type="ECO:0000313" key="13">
    <source>
        <dbReference type="EMBL" id="KAB4474589.1"/>
    </source>
</evidence>
<dbReference type="Proteomes" id="UP001156216">
    <property type="component" value="Chromosome"/>
</dbReference>
<evidence type="ECO:0000256" key="5">
    <source>
        <dbReference type="ARBA" id="ARBA00022729"/>
    </source>
</evidence>
<reference evidence="22 23" key="3">
    <citation type="journal article" date="2019" name="Nat. Med.">
        <title>A library of human gut bacterial isolates paired with longitudinal multiomics data enables mechanistic microbiome research.</title>
        <authorList>
            <person name="Poyet M."/>
            <person name="Groussin M."/>
            <person name="Gibbons S.M."/>
            <person name="Avila-Pacheco J."/>
            <person name="Jiang X."/>
            <person name="Kearney S.M."/>
            <person name="Perrotta A.R."/>
            <person name="Berdy B."/>
            <person name="Zhao S."/>
            <person name="Lieberman T.D."/>
            <person name="Swanson P.K."/>
            <person name="Smith M."/>
            <person name="Roesemann S."/>
            <person name="Alexander J.E."/>
            <person name="Rich S.A."/>
            <person name="Livny J."/>
            <person name="Vlamakis H."/>
            <person name="Clish C."/>
            <person name="Bullock K."/>
            <person name="Deik A."/>
            <person name="Scott J."/>
            <person name="Pierce K.A."/>
            <person name="Xavier R.J."/>
            <person name="Alm E.J."/>
        </authorList>
    </citation>
    <scope>NUCLEOTIDE SEQUENCE [LARGE SCALE GENOMIC DNA]</scope>
    <source>
        <strain evidence="13 22">BIOML-A162</strain>
        <strain evidence="12 24">BIOML-A165</strain>
        <strain evidence="11 23">BIOML-A188</strain>
    </source>
</reference>
<dbReference type="Proteomes" id="UP001217776">
    <property type="component" value="Unassembled WGS sequence"/>
</dbReference>
<dbReference type="PANTHER" id="PTHR30069">
    <property type="entry name" value="TONB-DEPENDENT OUTER MEMBRANE RECEPTOR"/>
    <property type="match status" value="1"/>
</dbReference>
<keyword evidence="13" id="KW-0675">Receptor</keyword>
<dbReference type="Proteomes" id="UP000284785">
    <property type="component" value="Unassembled WGS sequence"/>
</dbReference>
<keyword evidence="4 8" id="KW-0812">Transmembrane</keyword>
<dbReference type="EMBL" id="WCSB01000019">
    <property type="protein sequence ID" value="KAB4449700.1"/>
    <property type="molecule type" value="Genomic_DNA"/>
</dbReference>
<reference evidence="10 19" key="1">
    <citation type="submission" date="2015-09" db="EMBL/GenBank/DDBJ databases">
        <authorList>
            <consortium name="Pathogen Informatics"/>
        </authorList>
    </citation>
    <scope>NUCLEOTIDE SEQUENCE [LARGE SCALE GENOMIC DNA]</scope>
    <source>
        <strain evidence="10 19">2789STDY5834899</strain>
    </source>
</reference>
<evidence type="ECO:0000256" key="7">
    <source>
        <dbReference type="ARBA" id="ARBA00023237"/>
    </source>
</evidence>
<dbReference type="Proteomes" id="UP000460317">
    <property type="component" value="Unassembled WGS sequence"/>
</dbReference>
<dbReference type="Pfam" id="PF07715">
    <property type="entry name" value="Plug"/>
    <property type="match status" value="1"/>
</dbReference>
<dbReference type="Proteomes" id="UP001200544">
    <property type="component" value="Unassembled WGS sequence"/>
</dbReference>
<evidence type="ECO:0000313" key="23">
    <source>
        <dbReference type="Proteomes" id="UP000440614"/>
    </source>
</evidence>
<comment type="subcellular location">
    <subcellularLocation>
        <location evidence="1 8">Cell outer membrane</location>
        <topology evidence="1 8">Multi-pass membrane protein</topology>
    </subcellularLocation>
</comment>
<gene>
    <name evidence="17" type="ORF">DW011_16360</name>
    <name evidence="16" type="ORF">DW780_26035</name>
    <name evidence="10" type="ORF">ERS852511_03155</name>
    <name evidence="13" type="ORF">GAN91_22840</name>
    <name evidence="12" type="ORF">GAN93_17790</name>
    <name evidence="11" type="ORF">GAO51_23900</name>
    <name evidence="14" type="ORF">K0H07_23560</name>
    <name evidence="18" type="ORF">KQP59_05535</name>
    <name evidence="15" type="ORF">PO127_17150</name>
</gene>
<keyword evidence="3 8" id="KW-1134">Transmembrane beta strand</keyword>
<evidence type="ECO:0000313" key="24">
    <source>
        <dbReference type="Proteomes" id="UP000460317"/>
    </source>
</evidence>
<dbReference type="GO" id="GO:0009279">
    <property type="term" value="C:cell outer membrane"/>
    <property type="evidence" value="ECO:0007669"/>
    <property type="project" value="UniProtKB-SubCell"/>
</dbReference>
<dbReference type="EMBL" id="JAQNVG010000030">
    <property type="protein sequence ID" value="MDC2237467.1"/>
    <property type="molecule type" value="Genomic_DNA"/>
</dbReference>
<dbReference type="GO" id="GO:0015344">
    <property type="term" value="F:siderophore uptake transmembrane transporter activity"/>
    <property type="evidence" value="ECO:0007669"/>
    <property type="project" value="TreeGrafter"/>
</dbReference>
<dbReference type="GO" id="GO:0044718">
    <property type="term" value="P:siderophore transmembrane transport"/>
    <property type="evidence" value="ECO:0007669"/>
    <property type="project" value="TreeGrafter"/>
</dbReference>
<dbReference type="EMBL" id="CZAP01000012">
    <property type="protein sequence ID" value="CUP77024.1"/>
    <property type="molecule type" value="Genomic_DNA"/>
</dbReference>
<dbReference type="Proteomes" id="UP000436858">
    <property type="component" value="Unassembled WGS sequence"/>
</dbReference>
<evidence type="ECO:0000313" key="10">
    <source>
        <dbReference type="EMBL" id="CUP77024.1"/>
    </source>
</evidence>
<evidence type="ECO:0000313" key="12">
    <source>
        <dbReference type="EMBL" id="KAB4449700.1"/>
    </source>
</evidence>
<dbReference type="EMBL" id="QROV01000019">
    <property type="protein sequence ID" value="RHL56630.1"/>
    <property type="molecule type" value="Genomic_DNA"/>
</dbReference>
<accession>A0A0P0ES35</accession>
<dbReference type="SUPFAM" id="SSF49464">
    <property type="entry name" value="Carboxypeptidase regulatory domain-like"/>
    <property type="match status" value="1"/>
</dbReference>
<evidence type="ECO:0000256" key="8">
    <source>
        <dbReference type="PROSITE-ProRule" id="PRU01360"/>
    </source>
</evidence>
<dbReference type="InterPro" id="IPR023997">
    <property type="entry name" value="TonB-dep_OMP_SusC/RagA_CS"/>
</dbReference>
<dbReference type="EMBL" id="JAHYQA010000020">
    <property type="protein sequence ID" value="MCE9240121.1"/>
    <property type="molecule type" value="Genomic_DNA"/>
</dbReference>
<evidence type="ECO:0000313" key="11">
    <source>
        <dbReference type="EMBL" id="KAB4306353.1"/>
    </source>
</evidence>
<sequence>MEKLYLKRSWRIGTCLMVLLTFFALSLSAQNRKVTGVVVDEFGDPLPGANITVVGNQNLATATNMEGQFTLNNVPKDAILNVRFIGYAVKTIRLATLKNNDLLRIVLSEDVKELNDVVVTALGISRESKSLGYARQSIDTESLLDTRDPNLLNSLSGKVSGVNFISNGGPLSSTRVEIRGNNSLTGNNQPLYVIDGVPIMNPMGEDGDLDYGNPASAISPDDIESIEVLKGANAAALYGSDAANGVILITTRKATKKSGLGVSYGYNMQFTFLREFPAYQNVYGSASLPAVGVGDGFNYYGSNSKNGYAYDPSLPYGIFVFNWANPNQRSWGLPMLGFDLVGRNNQIRSYVPNKDGITDMYEMGVAMTHSVSVNKVFNGAGIRFNYTGIDYDGMLKNFDNMKRHTFDLRVNMDLAKWLSSEISVNYQLETADNRDYKGDSNRNPMRAIMNMPRDVVMEELLPWKRETGEAFTRGNGFYNPYWLLNEISNGDGRNNFRGNLTLNIKPIQGMNIRLRASVEKANKNGWKFDNYYTMWDIDGQYETFREASNNYNYEGVISYNRNIKKVSLSANLGTSMQKNDWYKLWNQVSQLAAPDVKSLSNNASILSGTESVNAKEKQSVFGMLSLGYHGLFVDGTFRNDWSSSLPKANNSYFYASGSASAVLTEIFPKLKSKTFSFAKLRGSIARVGNDAGFDRLINSYSYGGLFRNDMAWFQGDAVRKNPNLKPETTISKEIGAEVRLLDGRLTADVTYYDKYTRDQIVESELSYLSNYQRVIINSGKISNKGWEISVSGVPVKVKNFEWKTIFNWSKNNSMVESLPEGIDKIQIGSGVYNVKSYAEVGKPYGAIYAKTFKRDAEGYILCQLDGSPKEGQDYEYLGCVQADWRGGWNNVFRLGNFSFSVMFDFQKGGKFFSQTSIQSSVDGQSVKSLEGRDADFFSRKILGESDEERYGFMRPQNANTPTANGQIYPDWGRPKGVVLPNCRYDEDVEGLAGQQVLGYCTPERYWMHYTSRDISRFIYDASYVKLREITVSYDLPKKWLRKTPFQTFRVAAVGRNIATLFANTPHGLDPQATSTTGNAQGFERGFNLPSATYGFDIKVSF</sequence>
<protein>
    <submittedName>
        <fullName evidence="10">Outer membrane receptor for ferrienterochelin and colicins</fullName>
    </submittedName>
    <submittedName>
        <fullName evidence="13">TonB-dependent receptor</fullName>
    </submittedName>
</protein>
<dbReference type="EMBL" id="WCSY01000030">
    <property type="protein sequence ID" value="KAB4306353.1"/>
    <property type="molecule type" value="Genomic_DNA"/>
</dbReference>
<dbReference type="RefSeq" id="WP_008767769.1">
    <property type="nucleotide sequence ID" value="NZ_AP022660.1"/>
</dbReference>
<dbReference type="EMBL" id="CP083681">
    <property type="protein sequence ID" value="UYU72568.1"/>
    <property type="molecule type" value="Genomic_DNA"/>
</dbReference>
<feature type="domain" description="TonB-dependent receptor plug" evidence="9">
    <location>
        <begin position="131"/>
        <end position="246"/>
    </location>
</feature>
<dbReference type="InterPro" id="IPR023996">
    <property type="entry name" value="TonB-dep_OMP_SusC/RagA"/>
</dbReference>
<evidence type="ECO:0000313" key="21">
    <source>
        <dbReference type="Proteomes" id="UP000284785"/>
    </source>
</evidence>
<evidence type="ECO:0000313" key="19">
    <source>
        <dbReference type="Proteomes" id="UP000095576"/>
    </source>
</evidence>
<reference evidence="18" key="4">
    <citation type="submission" date="2021-06" db="EMBL/GenBank/DDBJ databases">
        <title>Interrogation of the integrated mobile genetic elements in gut-associated Bacteroides with a consensus prediction approach.</title>
        <authorList>
            <person name="Campbell D.E."/>
            <person name="Leigh J.R."/>
            <person name="Kim T."/>
            <person name="England W."/>
            <person name="Whitaker R.J."/>
            <person name="Degnan P.H."/>
        </authorList>
    </citation>
    <scope>NUCLEOTIDE SEQUENCE</scope>
    <source>
        <strain evidence="18">VPI-BTDOT2</strain>
    </source>
</reference>
<comment type="similarity">
    <text evidence="8">Belongs to the TonB-dependent receptor family.</text>
</comment>
<dbReference type="InterPro" id="IPR036942">
    <property type="entry name" value="Beta-barrel_TonB_sf"/>
</dbReference>
<dbReference type="Pfam" id="PF13715">
    <property type="entry name" value="CarbopepD_reg_2"/>
    <property type="match status" value="1"/>
</dbReference>
<dbReference type="SUPFAM" id="SSF56935">
    <property type="entry name" value="Porins"/>
    <property type="match status" value="1"/>
</dbReference>
<dbReference type="AlphaFoldDB" id="A0A0P0ES35"/>
<dbReference type="OMA" id="FIWSHRH"/>